<evidence type="ECO:0000313" key="2">
    <source>
        <dbReference type="Proteomes" id="UP000242427"/>
    </source>
</evidence>
<accession>A0A9X7JHN3</accession>
<sequence length="38" mass="4443">MSTLEQLYQANITLLHEAGVPFQQWQHEPILDFATDEK</sequence>
<reference evidence="1 2" key="1">
    <citation type="submission" date="2018-03" db="EMBL/GenBank/DDBJ databases">
        <title>Chitinolytic properties of Streptosporangium nondiastaticum TBG75A20.</title>
        <authorList>
            <person name="Gayathri V."/>
            <person name="Shiburaj S."/>
        </authorList>
    </citation>
    <scope>NUCLEOTIDE SEQUENCE [LARGE SCALE GENOMIC DNA]</scope>
    <source>
        <strain evidence="1 2">TBG75A20</strain>
    </source>
</reference>
<name>A0A9X7JHN3_9ACTN</name>
<gene>
    <name evidence="1" type="ORF">B7P34_36475</name>
</gene>
<dbReference type="GO" id="GO:0003677">
    <property type="term" value="F:DNA binding"/>
    <property type="evidence" value="ECO:0007669"/>
    <property type="project" value="UniProtKB-KW"/>
</dbReference>
<dbReference type="EMBL" id="PXWG01000409">
    <property type="protein sequence ID" value="PSJ23863.1"/>
    <property type="molecule type" value="Genomic_DNA"/>
</dbReference>
<keyword evidence="1" id="KW-0238">DNA-binding</keyword>
<organism evidence="1 2">
    <name type="scientific">Streptosporangium nondiastaticum</name>
    <dbReference type="NCBI Taxonomy" id="35764"/>
    <lineage>
        <taxon>Bacteria</taxon>
        <taxon>Bacillati</taxon>
        <taxon>Actinomycetota</taxon>
        <taxon>Actinomycetes</taxon>
        <taxon>Streptosporangiales</taxon>
        <taxon>Streptosporangiaceae</taxon>
        <taxon>Streptosporangium</taxon>
    </lineage>
</organism>
<protein>
    <submittedName>
        <fullName evidence="1">DNA-binding protein</fullName>
    </submittedName>
</protein>
<comment type="caution">
    <text evidence="1">The sequence shown here is derived from an EMBL/GenBank/DDBJ whole genome shotgun (WGS) entry which is preliminary data.</text>
</comment>
<dbReference type="Proteomes" id="UP000242427">
    <property type="component" value="Unassembled WGS sequence"/>
</dbReference>
<feature type="non-terminal residue" evidence="1">
    <location>
        <position position="38"/>
    </location>
</feature>
<evidence type="ECO:0000313" key="1">
    <source>
        <dbReference type="EMBL" id="PSJ23863.1"/>
    </source>
</evidence>
<dbReference type="AlphaFoldDB" id="A0A9X7JHN3"/>
<keyword evidence="2" id="KW-1185">Reference proteome</keyword>
<proteinExistence type="predicted"/>